<protein>
    <recommendedName>
        <fullName evidence="2">Acb2/Tad1 hairpin domain-containing protein</fullName>
    </recommendedName>
</protein>
<proteinExistence type="predicted"/>
<comment type="caution">
    <text evidence="3">The sequence shown here is derived from an EMBL/GenBank/DDBJ whole genome shotgun (WGS) entry which is preliminary data.</text>
</comment>
<name>A0A540WEI3_9ACTN</name>
<reference evidence="3 4" key="1">
    <citation type="submission" date="2019-06" db="EMBL/GenBank/DDBJ databases">
        <title>Description of Kitasatospora acidophila sp. nov. isolated from pine grove soil, and reclassification of Streptomyces novaecaesareae to Kitasatospora novaeceasareae comb. nov.</title>
        <authorList>
            <person name="Kim M.J."/>
        </authorList>
    </citation>
    <scope>NUCLEOTIDE SEQUENCE [LARGE SCALE GENOMIC DNA]</scope>
    <source>
        <strain evidence="3 4">MMS16-CNU292</strain>
    </source>
</reference>
<evidence type="ECO:0000256" key="1">
    <source>
        <dbReference type="ARBA" id="ARBA00022741"/>
    </source>
</evidence>
<dbReference type="OrthoDB" id="4257351at2"/>
<dbReference type="InterPro" id="IPR056098">
    <property type="entry name" value="Acb2/Tad1_hairpin"/>
</dbReference>
<dbReference type="Proteomes" id="UP000319103">
    <property type="component" value="Unassembled WGS sequence"/>
</dbReference>
<dbReference type="GO" id="GO:0000166">
    <property type="term" value="F:nucleotide binding"/>
    <property type="evidence" value="ECO:0007669"/>
    <property type="project" value="UniProtKB-KW"/>
</dbReference>
<gene>
    <name evidence="3" type="ORF">E6W39_18905</name>
</gene>
<keyword evidence="4" id="KW-1185">Reference proteome</keyword>
<feature type="domain" description="Acb2/Tad1 hairpin" evidence="2">
    <location>
        <begin position="3"/>
        <end position="62"/>
    </location>
</feature>
<accession>A0A540WEI3</accession>
<dbReference type="Pfam" id="PF24729">
    <property type="entry name" value="Acb2_Tad1_hairpin"/>
    <property type="match status" value="1"/>
</dbReference>
<keyword evidence="1" id="KW-0547">Nucleotide-binding</keyword>
<sequence length="67" mass="7487">MNRRFDHHPPKDALTIDQHQDVRAGCKLLAALVDEVCPEGREKALALTKIEEAMFWANASIARDGSK</sequence>
<dbReference type="EMBL" id="VIGB01000003">
    <property type="protein sequence ID" value="TQF07439.1"/>
    <property type="molecule type" value="Genomic_DNA"/>
</dbReference>
<evidence type="ECO:0000313" key="3">
    <source>
        <dbReference type="EMBL" id="TQF07439.1"/>
    </source>
</evidence>
<evidence type="ECO:0000313" key="4">
    <source>
        <dbReference type="Proteomes" id="UP000319103"/>
    </source>
</evidence>
<dbReference type="AlphaFoldDB" id="A0A540WEI3"/>
<evidence type="ECO:0000259" key="2">
    <source>
        <dbReference type="Pfam" id="PF24729"/>
    </source>
</evidence>
<organism evidence="3 4">
    <name type="scientific">Kitasatospora acidiphila</name>
    <dbReference type="NCBI Taxonomy" id="2567942"/>
    <lineage>
        <taxon>Bacteria</taxon>
        <taxon>Bacillati</taxon>
        <taxon>Actinomycetota</taxon>
        <taxon>Actinomycetes</taxon>
        <taxon>Kitasatosporales</taxon>
        <taxon>Streptomycetaceae</taxon>
        <taxon>Kitasatospora</taxon>
    </lineage>
</organism>